<dbReference type="Pfam" id="PF03466">
    <property type="entry name" value="LysR_substrate"/>
    <property type="match status" value="1"/>
</dbReference>
<dbReference type="HOGENOM" id="CLU_039613_35_2_6"/>
<evidence type="ECO:0000313" key="6">
    <source>
        <dbReference type="EMBL" id="ABC27132.1"/>
    </source>
</evidence>
<reference evidence="6 7" key="1">
    <citation type="journal article" date="2005" name="Nucleic Acids Res.">
        <title>Genomic blueprint of Hahella chejuensis, a marine microbe producing an algicidal agent.</title>
        <authorList>
            <person name="Jeong H."/>
            <person name="Yim J.H."/>
            <person name="Lee C."/>
            <person name="Choi S.-H."/>
            <person name="Park Y.K."/>
            <person name="Yoon S.H."/>
            <person name="Hur C.-G."/>
            <person name="Kang H.-Y."/>
            <person name="Kim D."/>
            <person name="Lee H.H."/>
            <person name="Park K.H."/>
            <person name="Park S.-H."/>
            <person name="Park H.-S."/>
            <person name="Lee H.K."/>
            <person name="Oh T.K."/>
            <person name="Kim J.F."/>
        </authorList>
    </citation>
    <scope>NUCLEOTIDE SEQUENCE [LARGE SCALE GENOMIC DNA]</scope>
    <source>
        <strain evidence="6 7">KCTC 2396</strain>
    </source>
</reference>
<dbReference type="InterPro" id="IPR005119">
    <property type="entry name" value="LysR_subst-bd"/>
</dbReference>
<dbReference type="InterPro" id="IPR036390">
    <property type="entry name" value="WH_DNA-bd_sf"/>
</dbReference>
<protein>
    <submittedName>
        <fullName evidence="6">Transcriptional regulator</fullName>
    </submittedName>
</protein>
<dbReference type="GO" id="GO:0000976">
    <property type="term" value="F:transcription cis-regulatory region binding"/>
    <property type="evidence" value="ECO:0007669"/>
    <property type="project" value="TreeGrafter"/>
</dbReference>
<keyword evidence="2" id="KW-0805">Transcription regulation</keyword>
<keyword evidence="3" id="KW-0238">DNA-binding</keyword>
<dbReference type="EMBL" id="CP000155">
    <property type="protein sequence ID" value="ABC27132.1"/>
    <property type="molecule type" value="Genomic_DNA"/>
</dbReference>
<sequence length="298" mass="33283">MPKSTLEQWRMLHAVVAHGGFAQAAEVVHKSQSTVHHAVHKLEEMLGVQILQVQGRKATLTEAGKLLLRRSENLLQQAEQLESVASGLAQGIEAHIQIAVEIIYPQEALYCALAEFSEQYPNTRIEIIETVLSGAEDLLKQGVCDLVITPFVPQGFIGDLITNIPFTPVANPEHPLHQLNRTLNKEDLARHRQIVIRDSGAVRRNSGWLGAEQRWTVTHMSTSVNMVKRGLGFTWLPVSWVDADIQSGALKALPLQEGGDREVPLYLVYGDMDRQGPATLYLGNQLLRRGREWTRFPE</sequence>
<dbReference type="GO" id="GO:0003700">
    <property type="term" value="F:DNA-binding transcription factor activity"/>
    <property type="evidence" value="ECO:0007669"/>
    <property type="project" value="InterPro"/>
</dbReference>
<evidence type="ECO:0000256" key="3">
    <source>
        <dbReference type="ARBA" id="ARBA00023125"/>
    </source>
</evidence>
<evidence type="ECO:0000313" key="7">
    <source>
        <dbReference type="Proteomes" id="UP000000238"/>
    </source>
</evidence>
<dbReference type="Proteomes" id="UP000000238">
    <property type="component" value="Chromosome"/>
</dbReference>
<dbReference type="Pfam" id="PF00126">
    <property type="entry name" value="HTH_1"/>
    <property type="match status" value="1"/>
</dbReference>
<dbReference type="Gene3D" id="3.40.190.290">
    <property type="match status" value="1"/>
</dbReference>
<comment type="similarity">
    <text evidence="1">Belongs to the LysR transcriptional regulatory family.</text>
</comment>
<organism evidence="6 7">
    <name type="scientific">Hahella chejuensis (strain KCTC 2396)</name>
    <dbReference type="NCBI Taxonomy" id="349521"/>
    <lineage>
        <taxon>Bacteria</taxon>
        <taxon>Pseudomonadati</taxon>
        <taxon>Pseudomonadota</taxon>
        <taxon>Gammaproteobacteria</taxon>
        <taxon>Oceanospirillales</taxon>
        <taxon>Hahellaceae</taxon>
        <taxon>Hahella</taxon>
    </lineage>
</organism>
<dbReference type="KEGG" id="hch:HCH_00217"/>
<dbReference type="RefSeq" id="WP_011394209.1">
    <property type="nucleotide sequence ID" value="NC_007645.1"/>
</dbReference>
<dbReference type="Gene3D" id="1.10.10.10">
    <property type="entry name" value="Winged helix-like DNA-binding domain superfamily/Winged helix DNA-binding domain"/>
    <property type="match status" value="1"/>
</dbReference>
<feature type="domain" description="HTH lysR-type" evidence="5">
    <location>
        <begin position="1"/>
        <end position="61"/>
    </location>
</feature>
<dbReference type="InterPro" id="IPR036388">
    <property type="entry name" value="WH-like_DNA-bd_sf"/>
</dbReference>
<dbReference type="eggNOG" id="COG0583">
    <property type="taxonomic scope" value="Bacteria"/>
</dbReference>
<proteinExistence type="inferred from homology"/>
<name>Q2SQE2_HAHCH</name>
<keyword evidence="4" id="KW-0804">Transcription</keyword>
<accession>Q2SQE2</accession>
<dbReference type="SUPFAM" id="SSF53850">
    <property type="entry name" value="Periplasmic binding protein-like II"/>
    <property type="match status" value="1"/>
</dbReference>
<evidence type="ECO:0000256" key="1">
    <source>
        <dbReference type="ARBA" id="ARBA00009437"/>
    </source>
</evidence>
<evidence type="ECO:0000259" key="5">
    <source>
        <dbReference type="PROSITE" id="PS50931"/>
    </source>
</evidence>
<keyword evidence="7" id="KW-1185">Reference proteome</keyword>
<dbReference type="PROSITE" id="PS50931">
    <property type="entry name" value="HTH_LYSR"/>
    <property type="match status" value="1"/>
</dbReference>
<dbReference type="PANTHER" id="PTHR30126">
    <property type="entry name" value="HTH-TYPE TRANSCRIPTIONAL REGULATOR"/>
    <property type="match status" value="1"/>
</dbReference>
<dbReference type="STRING" id="349521.HCH_00217"/>
<evidence type="ECO:0000256" key="4">
    <source>
        <dbReference type="ARBA" id="ARBA00023163"/>
    </source>
</evidence>
<gene>
    <name evidence="6" type="ordered locus">HCH_00217</name>
</gene>
<evidence type="ECO:0000256" key="2">
    <source>
        <dbReference type="ARBA" id="ARBA00023015"/>
    </source>
</evidence>
<dbReference type="SUPFAM" id="SSF46785">
    <property type="entry name" value="Winged helix' DNA-binding domain"/>
    <property type="match status" value="1"/>
</dbReference>
<dbReference type="InterPro" id="IPR000847">
    <property type="entry name" value="LysR_HTH_N"/>
</dbReference>
<dbReference type="PANTHER" id="PTHR30126:SF88">
    <property type="entry name" value="TRANSCRIPTIONAL REGULATOR-RELATED"/>
    <property type="match status" value="1"/>
</dbReference>
<dbReference type="AlphaFoldDB" id="Q2SQE2"/>